<evidence type="ECO:0000256" key="1">
    <source>
        <dbReference type="SAM" id="MobiDB-lite"/>
    </source>
</evidence>
<feature type="region of interest" description="Disordered" evidence="1">
    <location>
        <begin position="443"/>
        <end position="480"/>
    </location>
</feature>
<dbReference type="Pfam" id="PF22600">
    <property type="entry name" value="MTPAP-like_central"/>
    <property type="match status" value="1"/>
</dbReference>
<feature type="compositionally biased region" description="Basic residues" evidence="1">
    <location>
        <begin position="469"/>
        <end position="480"/>
    </location>
</feature>
<dbReference type="PANTHER" id="PTHR45979:SF33">
    <property type="entry name" value="POLYNUCLEOTIDE ADENYLYLTRANSFERASE"/>
    <property type="match status" value="1"/>
</dbReference>
<organism evidence="4 5">
    <name type="scientific">Artemisia annua</name>
    <name type="common">Sweet wormwood</name>
    <dbReference type="NCBI Taxonomy" id="35608"/>
    <lineage>
        <taxon>Eukaryota</taxon>
        <taxon>Viridiplantae</taxon>
        <taxon>Streptophyta</taxon>
        <taxon>Embryophyta</taxon>
        <taxon>Tracheophyta</taxon>
        <taxon>Spermatophyta</taxon>
        <taxon>Magnoliopsida</taxon>
        <taxon>eudicotyledons</taxon>
        <taxon>Gunneridae</taxon>
        <taxon>Pentapetalae</taxon>
        <taxon>asterids</taxon>
        <taxon>campanulids</taxon>
        <taxon>Asterales</taxon>
        <taxon>Asteraceae</taxon>
        <taxon>Asteroideae</taxon>
        <taxon>Anthemideae</taxon>
        <taxon>Artemisiinae</taxon>
        <taxon>Artemisia</taxon>
    </lineage>
</organism>
<keyword evidence="5" id="KW-1185">Reference proteome</keyword>
<protein>
    <submittedName>
        <fullName evidence="4">Uncharacterized protein</fullName>
    </submittedName>
</protein>
<dbReference type="STRING" id="35608.A0A2U1QK61"/>
<dbReference type="SUPFAM" id="SSF81631">
    <property type="entry name" value="PAP/OAS1 substrate-binding domain"/>
    <property type="match status" value="1"/>
</dbReference>
<dbReference type="OrthoDB" id="273917at2759"/>
<reference evidence="4 5" key="1">
    <citation type="journal article" date="2018" name="Mol. Plant">
        <title>The genome of Artemisia annua provides insight into the evolution of Asteraceae family and artemisinin biosynthesis.</title>
        <authorList>
            <person name="Shen Q."/>
            <person name="Zhang L."/>
            <person name="Liao Z."/>
            <person name="Wang S."/>
            <person name="Yan T."/>
            <person name="Shi P."/>
            <person name="Liu M."/>
            <person name="Fu X."/>
            <person name="Pan Q."/>
            <person name="Wang Y."/>
            <person name="Lv Z."/>
            <person name="Lu X."/>
            <person name="Zhang F."/>
            <person name="Jiang W."/>
            <person name="Ma Y."/>
            <person name="Chen M."/>
            <person name="Hao X."/>
            <person name="Li L."/>
            <person name="Tang Y."/>
            <person name="Lv G."/>
            <person name="Zhou Y."/>
            <person name="Sun X."/>
            <person name="Brodelius P.E."/>
            <person name="Rose J.K.C."/>
            <person name="Tang K."/>
        </authorList>
    </citation>
    <scope>NUCLEOTIDE SEQUENCE [LARGE SCALE GENOMIC DNA]</scope>
    <source>
        <strain evidence="5">cv. Huhao1</strain>
        <tissue evidence="4">Leaf</tissue>
    </source>
</reference>
<dbReference type="Gene3D" id="1.10.1410.10">
    <property type="match status" value="1"/>
</dbReference>
<dbReference type="Gene3D" id="3.30.460.10">
    <property type="entry name" value="Beta Polymerase, domain 2"/>
    <property type="match status" value="1"/>
</dbReference>
<accession>A0A2U1QK61</accession>
<dbReference type="Proteomes" id="UP000245207">
    <property type="component" value="Unassembled WGS sequence"/>
</dbReference>
<dbReference type="InterPro" id="IPR043519">
    <property type="entry name" value="NT_sf"/>
</dbReference>
<dbReference type="InterPro" id="IPR058920">
    <property type="entry name" value="PAP-OAS1-bd-rel"/>
</dbReference>
<sequence>MEGVGAVTLPSTSSLPMTDFERIPAENWVVGQYSIQEVLNRVRPTFESEDKRRRVFEYLKRIIECSDPVIKVFLYGSVPLKTYLPVGDIDLTVVGDENISFPGRVVDLLEIEKENENAEFEIQNINCIYAEVKIIKCNVGGFSIDISWNQLGGLCSLCFLEQVDSLIEKDNLFKRSIILIKSWCHYEGHIHGSSSGLFSTYALETLVLYIFIMYYDSLTDPLMVLYRFLEYYSRFDWERCCLSLYGRVELSQLHNVTFETPVMLGEKSLNNYIDMFVVPSNKSETYMPFFQQKFFNIIDPLKATNNLGRSVFDFRNFEIIKGTLRYGSCRLSEVMLLPSENLGDGIKNYFKNTFKENPLKLSEILTPSSVTVTEVPSNEDHESDWSNGDRNESLNIVNLLGDYANHIRNLANAKSLKCFDLNTDIADYLASGGGAPSRPILSGQNANGASGNSANKVRGNGSFVPITIRKGRGPRPVKPAHHVRSVSTTNAGPSTCPTHVRVPLFGSFGPTTDAGPSTCPTHVRVPVFGSFGPIATARSKKVQEEPVRLGDDAQFPPLIRLSKEGVMHKV</sequence>
<dbReference type="InterPro" id="IPR058921">
    <property type="entry name" value="PAP/OAS1-rel"/>
</dbReference>
<feature type="domain" description="PAP/OAS1 substrate-binding-related" evidence="3">
    <location>
        <begin position="167"/>
        <end position="353"/>
    </location>
</feature>
<dbReference type="CDD" id="cd05402">
    <property type="entry name" value="NT_PAP_TUTase"/>
    <property type="match status" value="1"/>
</dbReference>
<name>A0A2U1QK61_ARTAN</name>
<feature type="domain" description="Poly(A) RNA polymerase mitochondrial-like central palm" evidence="2">
    <location>
        <begin position="34"/>
        <end position="154"/>
    </location>
</feature>
<dbReference type="AlphaFoldDB" id="A0A2U1QK61"/>
<evidence type="ECO:0000259" key="3">
    <source>
        <dbReference type="Pfam" id="PF26180"/>
    </source>
</evidence>
<dbReference type="InterPro" id="IPR054708">
    <property type="entry name" value="MTPAP-like_central"/>
</dbReference>
<evidence type="ECO:0000259" key="2">
    <source>
        <dbReference type="Pfam" id="PF22600"/>
    </source>
</evidence>
<dbReference type="Pfam" id="PF26180">
    <property type="entry name" value="PAP-OAS1"/>
    <property type="match status" value="1"/>
</dbReference>
<feature type="compositionally biased region" description="Low complexity" evidence="1">
    <location>
        <begin position="443"/>
        <end position="455"/>
    </location>
</feature>
<comment type="caution">
    <text evidence="4">The sequence shown here is derived from an EMBL/GenBank/DDBJ whole genome shotgun (WGS) entry which is preliminary data.</text>
</comment>
<evidence type="ECO:0000313" key="4">
    <source>
        <dbReference type="EMBL" id="PWA98409.1"/>
    </source>
</evidence>
<proteinExistence type="predicted"/>
<dbReference type="SUPFAM" id="SSF81301">
    <property type="entry name" value="Nucleotidyltransferase"/>
    <property type="match status" value="1"/>
</dbReference>
<gene>
    <name evidence="4" type="ORF">CTI12_AA019290</name>
</gene>
<dbReference type="EMBL" id="PKPP01000068">
    <property type="protein sequence ID" value="PWA98409.1"/>
    <property type="molecule type" value="Genomic_DNA"/>
</dbReference>
<evidence type="ECO:0000313" key="5">
    <source>
        <dbReference type="Proteomes" id="UP000245207"/>
    </source>
</evidence>
<dbReference type="PANTHER" id="PTHR45979">
    <property type="entry name" value="PAP/OAS1 SUBSTRATE-BINDING DOMAIN SUPERFAMILY"/>
    <property type="match status" value="1"/>
</dbReference>